<dbReference type="KEGG" id="ovb:NB640_04805"/>
<evidence type="ECO:0000313" key="3">
    <source>
        <dbReference type="Proteomes" id="UP001156215"/>
    </source>
</evidence>
<dbReference type="EMBL" id="CP098242">
    <property type="protein sequence ID" value="WAW10958.1"/>
    <property type="molecule type" value="Genomic_DNA"/>
</dbReference>
<dbReference type="InterPro" id="IPR005135">
    <property type="entry name" value="Endo/exonuclease/phosphatase"/>
</dbReference>
<evidence type="ECO:0000259" key="1">
    <source>
        <dbReference type="Pfam" id="PF03372"/>
    </source>
</evidence>
<dbReference type="Proteomes" id="UP001156215">
    <property type="component" value="Chromosome"/>
</dbReference>
<dbReference type="InterPro" id="IPR036691">
    <property type="entry name" value="Endo/exonu/phosph_ase_sf"/>
</dbReference>
<dbReference type="GO" id="GO:0004519">
    <property type="term" value="F:endonuclease activity"/>
    <property type="evidence" value="ECO:0007669"/>
    <property type="project" value="UniProtKB-KW"/>
</dbReference>
<keyword evidence="2" id="KW-0255">Endonuclease</keyword>
<dbReference type="SUPFAM" id="SSF56219">
    <property type="entry name" value="DNase I-like"/>
    <property type="match status" value="1"/>
</dbReference>
<dbReference type="AlphaFoldDB" id="A0A9E9M1U9"/>
<organism evidence="2 3">
    <name type="scientific">Oxalobacter vibrioformis</name>
    <dbReference type="NCBI Taxonomy" id="933080"/>
    <lineage>
        <taxon>Bacteria</taxon>
        <taxon>Pseudomonadati</taxon>
        <taxon>Pseudomonadota</taxon>
        <taxon>Betaproteobacteria</taxon>
        <taxon>Burkholderiales</taxon>
        <taxon>Oxalobacteraceae</taxon>
        <taxon>Oxalobacter</taxon>
    </lineage>
</organism>
<keyword evidence="2" id="KW-0378">Hydrolase</keyword>
<proteinExistence type="predicted"/>
<accession>A0A9E9M1U9</accession>
<sequence>MQHEIRLASFNVRNLALPGLLYYENMPPYSPAEYDMKTTWIAGQLDQSNADVIGLQEIFSPEAVATILAKTQHYKNAHYITVETGSESLPQSPNVALVSRFPIVGSPVFHHILPDQLKVALPGDMTEIKHFSRPVLHVTLRLPANIDAHILLAHLKSKIPDYPENANPDACLMPELGSLRSLIRRGTDALGIRHLLIHLRTLSNAPVIVMGDFNDFALATSTQIIMGEPQNMAVSLPNQLHNCFEIQRGLSFEEKNSPFIRGSDMPRIDHILVTEEFTAQSRFRLGRVKNARYFSSHFGKDRPEISDHGLLMVTLELR</sequence>
<keyword evidence="3" id="KW-1185">Reference proteome</keyword>
<dbReference type="Pfam" id="PF03372">
    <property type="entry name" value="Exo_endo_phos"/>
    <property type="match status" value="1"/>
</dbReference>
<reference evidence="2" key="1">
    <citation type="journal article" date="2022" name="Front. Microbiol.">
        <title>New perspectives on an old grouping: The genomic and phenotypic variability of Oxalobacter formigenes and the implications for calcium oxalate stone prevention.</title>
        <authorList>
            <person name="Chmiel J.A."/>
            <person name="Carr C."/>
            <person name="Stuivenberg G.A."/>
            <person name="Venema R."/>
            <person name="Chanyi R.M."/>
            <person name="Al K.F."/>
            <person name="Giguere D."/>
            <person name="Say H."/>
            <person name="Akouris P.P."/>
            <person name="Dominguez Romero S.A."/>
            <person name="Kwong A."/>
            <person name="Tai V."/>
            <person name="Koval S.F."/>
            <person name="Razvi H."/>
            <person name="Bjazevic J."/>
            <person name="Burton J.P."/>
        </authorList>
    </citation>
    <scope>NUCLEOTIDE SEQUENCE</scope>
    <source>
        <strain evidence="2">WoOx3</strain>
    </source>
</reference>
<feature type="domain" description="Endonuclease/exonuclease/phosphatase" evidence="1">
    <location>
        <begin position="9"/>
        <end position="308"/>
    </location>
</feature>
<name>A0A9E9M1U9_9BURK</name>
<gene>
    <name evidence="2" type="ORF">NB640_04805</name>
</gene>
<dbReference type="RefSeq" id="WP_269310036.1">
    <property type="nucleotide sequence ID" value="NZ_CP098242.1"/>
</dbReference>
<keyword evidence="2" id="KW-0540">Nuclease</keyword>
<dbReference type="Gene3D" id="3.60.10.10">
    <property type="entry name" value="Endonuclease/exonuclease/phosphatase"/>
    <property type="match status" value="1"/>
</dbReference>
<evidence type="ECO:0000313" key="2">
    <source>
        <dbReference type="EMBL" id="WAW10958.1"/>
    </source>
</evidence>
<protein>
    <submittedName>
        <fullName evidence="2">Endonuclease/exonuclease/phosphatase family protein</fullName>
    </submittedName>
</protein>